<proteinExistence type="predicted"/>
<name>A0ABX0VVR6_9RHOB</name>
<feature type="region of interest" description="Disordered" evidence="1">
    <location>
        <begin position="1"/>
        <end position="29"/>
    </location>
</feature>
<comment type="caution">
    <text evidence="2">The sequence shown here is derived from an EMBL/GenBank/DDBJ whole genome shotgun (WGS) entry which is preliminary data.</text>
</comment>
<dbReference type="Proteomes" id="UP000709466">
    <property type="component" value="Unassembled WGS sequence"/>
</dbReference>
<keyword evidence="3" id="KW-1185">Reference proteome</keyword>
<evidence type="ECO:0008006" key="4">
    <source>
        <dbReference type="Google" id="ProtNLM"/>
    </source>
</evidence>
<organism evidence="2 3">
    <name type="scientific">Marivivens donghaensis</name>
    <dbReference type="NCBI Taxonomy" id="1699413"/>
    <lineage>
        <taxon>Bacteria</taxon>
        <taxon>Pseudomonadati</taxon>
        <taxon>Pseudomonadota</taxon>
        <taxon>Alphaproteobacteria</taxon>
        <taxon>Rhodobacterales</taxon>
        <taxon>Paracoccaceae</taxon>
        <taxon>Marivivens group</taxon>
        <taxon>Marivivens</taxon>
    </lineage>
</organism>
<accession>A0ABX0VVR6</accession>
<dbReference type="RefSeq" id="WP_167637456.1">
    <property type="nucleotide sequence ID" value="NZ_JAATOP010000003.1"/>
</dbReference>
<evidence type="ECO:0000313" key="2">
    <source>
        <dbReference type="EMBL" id="NIY72071.1"/>
    </source>
</evidence>
<sequence>MTAHDPYASQTRSRAGGPANLANVTPSDDTDLSVVSQWMYLADGGAVTLTTAGGQTLTTPALNAGWHLIEATRIHATGTTASGIMVGW</sequence>
<reference evidence="2 3" key="1">
    <citation type="submission" date="2020-03" db="EMBL/GenBank/DDBJ databases">
        <title>Bacterial isolates of synthetic phycosphere.</title>
        <authorList>
            <person name="Fu H."/>
            <person name="Moran M.A."/>
        </authorList>
    </citation>
    <scope>NUCLEOTIDE SEQUENCE [LARGE SCALE GENOMIC DNA]</scope>
    <source>
        <strain evidence="2 3">HF1</strain>
    </source>
</reference>
<dbReference type="EMBL" id="JAATOP010000003">
    <property type="protein sequence ID" value="NIY72071.1"/>
    <property type="molecule type" value="Genomic_DNA"/>
</dbReference>
<evidence type="ECO:0000313" key="3">
    <source>
        <dbReference type="Proteomes" id="UP000709466"/>
    </source>
</evidence>
<gene>
    <name evidence="2" type="ORF">HCZ30_06435</name>
</gene>
<protein>
    <recommendedName>
        <fullName evidence="4">Bacterial Ig-like domain-containing protein</fullName>
    </recommendedName>
</protein>
<evidence type="ECO:0000256" key="1">
    <source>
        <dbReference type="SAM" id="MobiDB-lite"/>
    </source>
</evidence>